<dbReference type="SMART" id="SM00355">
    <property type="entry name" value="ZnF_C2H2"/>
    <property type="match status" value="3"/>
</dbReference>
<feature type="region of interest" description="Disordered" evidence="8">
    <location>
        <begin position="72"/>
        <end position="136"/>
    </location>
</feature>
<keyword evidence="2" id="KW-0479">Metal-binding</keyword>
<keyword evidence="6" id="KW-0539">Nucleus</keyword>
<dbReference type="GO" id="GO:0000981">
    <property type="term" value="F:DNA-binding transcription factor activity, RNA polymerase II-specific"/>
    <property type="evidence" value="ECO:0007669"/>
    <property type="project" value="TreeGrafter"/>
</dbReference>
<evidence type="ECO:0000313" key="11">
    <source>
        <dbReference type="Proteomes" id="UP000694404"/>
    </source>
</evidence>
<dbReference type="PANTHER" id="PTHR23226:SF416">
    <property type="entry name" value="FI01424P"/>
    <property type="match status" value="1"/>
</dbReference>
<evidence type="ECO:0000256" key="4">
    <source>
        <dbReference type="ARBA" id="ARBA00022771"/>
    </source>
</evidence>
<dbReference type="Gene3D" id="3.30.160.60">
    <property type="entry name" value="Classic Zinc Finger"/>
    <property type="match status" value="3"/>
</dbReference>
<name>A0A8C0GJZ3_CHEAB</name>
<accession>A0A8C0GJZ3</accession>
<evidence type="ECO:0000256" key="7">
    <source>
        <dbReference type="PROSITE-ProRule" id="PRU00042"/>
    </source>
</evidence>
<dbReference type="FunFam" id="3.30.160.60:FF:002090">
    <property type="entry name" value="Zinc finger protein 473"/>
    <property type="match status" value="1"/>
</dbReference>
<reference evidence="10" key="1">
    <citation type="submission" date="2025-08" db="UniProtKB">
        <authorList>
            <consortium name="Ensembl"/>
        </authorList>
    </citation>
    <scope>IDENTIFICATION</scope>
</reference>
<dbReference type="InterPro" id="IPR013087">
    <property type="entry name" value="Znf_C2H2_type"/>
</dbReference>
<keyword evidence="4 7" id="KW-0863">Zinc-finger</keyword>
<evidence type="ECO:0000259" key="9">
    <source>
        <dbReference type="PROSITE" id="PS50157"/>
    </source>
</evidence>
<dbReference type="Ensembl" id="ENSCABT00000009173.1">
    <property type="protein sequence ID" value="ENSCABP00000008364.1"/>
    <property type="gene ID" value="ENSCABG00000006305.1"/>
</dbReference>
<dbReference type="FunFam" id="3.30.160.60:FF:000336">
    <property type="entry name" value="zinc finger protein 768"/>
    <property type="match status" value="1"/>
</dbReference>
<reference evidence="10" key="2">
    <citation type="submission" date="2025-09" db="UniProtKB">
        <authorList>
            <consortium name="Ensembl"/>
        </authorList>
    </citation>
    <scope>IDENTIFICATION</scope>
</reference>
<dbReference type="AlphaFoldDB" id="A0A8C0GJZ3"/>
<keyword evidence="11" id="KW-1185">Reference proteome</keyword>
<dbReference type="FunFam" id="3.30.160.60:FF:000176">
    <property type="entry name" value="zinc finger protein 70"/>
    <property type="match status" value="1"/>
</dbReference>
<evidence type="ECO:0000256" key="8">
    <source>
        <dbReference type="SAM" id="MobiDB-lite"/>
    </source>
</evidence>
<sequence>TPPFGFLPSPSSFLSFPLQVLFPRLSFSQAQGITMSGIILSLPGDHSGEEEIPQQEGSASMELQRVFSVRSGGDISQGSDLGKAHVSQHNSAMPQREDPSEGKPTESTHSEQDLQEQREDIIPQRTPRSERPTICSECGKGFSRSIHLIQHQRMHTGERPFKCTECGKGFSQSSHLIQHRRIHTGEKPYKCPECGKNFSQRSHLIHRTHTGEKPYKCTELIKCVVNTHTQKKNLNVGMVIMMGS</sequence>
<dbReference type="GeneTree" id="ENSGT00940000154715"/>
<feature type="domain" description="C2H2-type" evidence="9">
    <location>
        <begin position="161"/>
        <end position="188"/>
    </location>
</feature>
<dbReference type="PROSITE" id="PS50157">
    <property type="entry name" value="ZINC_FINGER_C2H2_2"/>
    <property type="match status" value="3"/>
</dbReference>
<proteinExistence type="predicted"/>
<keyword evidence="5" id="KW-0862">Zinc</keyword>
<evidence type="ECO:0000256" key="2">
    <source>
        <dbReference type="ARBA" id="ARBA00022723"/>
    </source>
</evidence>
<comment type="subcellular location">
    <subcellularLocation>
        <location evidence="1">Nucleus</location>
    </subcellularLocation>
</comment>
<feature type="domain" description="C2H2-type" evidence="9">
    <location>
        <begin position="133"/>
        <end position="160"/>
    </location>
</feature>
<dbReference type="PANTHER" id="PTHR23226">
    <property type="entry name" value="ZINC FINGER AND SCAN DOMAIN-CONTAINING"/>
    <property type="match status" value="1"/>
</dbReference>
<feature type="compositionally biased region" description="Basic and acidic residues" evidence="8">
    <location>
        <begin position="95"/>
        <end position="131"/>
    </location>
</feature>
<dbReference type="InterPro" id="IPR036236">
    <property type="entry name" value="Znf_C2H2_sf"/>
</dbReference>
<evidence type="ECO:0000313" key="10">
    <source>
        <dbReference type="Ensembl" id="ENSCABP00000008364.1"/>
    </source>
</evidence>
<dbReference type="Proteomes" id="UP000694404">
    <property type="component" value="Unplaced"/>
</dbReference>
<evidence type="ECO:0000256" key="1">
    <source>
        <dbReference type="ARBA" id="ARBA00004123"/>
    </source>
</evidence>
<dbReference type="PROSITE" id="PS00028">
    <property type="entry name" value="ZINC_FINGER_C2H2_1"/>
    <property type="match status" value="2"/>
</dbReference>
<dbReference type="SUPFAM" id="SSF57667">
    <property type="entry name" value="beta-beta-alpha zinc fingers"/>
    <property type="match status" value="2"/>
</dbReference>
<feature type="domain" description="C2H2-type" evidence="9">
    <location>
        <begin position="189"/>
        <end position="214"/>
    </location>
</feature>
<dbReference type="Pfam" id="PF00096">
    <property type="entry name" value="zf-C2H2"/>
    <property type="match status" value="3"/>
</dbReference>
<evidence type="ECO:0000256" key="3">
    <source>
        <dbReference type="ARBA" id="ARBA00022737"/>
    </source>
</evidence>
<evidence type="ECO:0000256" key="5">
    <source>
        <dbReference type="ARBA" id="ARBA00022833"/>
    </source>
</evidence>
<keyword evidence="3" id="KW-0677">Repeat</keyword>
<protein>
    <recommendedName>
        <fullName evidence="9">C2H2-type domain-containing protein</fullName>
    </recommendedName>
</protein>
<dbReference type="GO" id="GO:0000978">
    <property type="term" value="F:RNA polymerase II cis-regulatory region sequence-specific DNA binding"/>
    <property type="evidence" value="ECO:0007669"/>
    <property type="project" value="TreeGrafter"/>
</dbReference>
<dbReference type="GO" id="GO:0008270">
    <property type="term" value="F:zinc ion binding"/>
    <property type="evidence" value="ECO:0007669"/>
    <property type="project" value="UniProtKB-KW"/>
</dbReference>
<organism evidence="10 11">
    <name type="scientific">Chelonoidis abingdonii</name>
    <name type="common">Abingdon island giant tortoise</name>
    <name type="synonym">Testudo abingdonii</name>
    <dbReference type="NCBI Taxonomy" id="106734"/>
    <lineage>
        <taxon>Eukaryota</taxon>
        <taxon>Metazoa</taxon>
        <taxon>Chordata</taxon>
        <taxon>Craniata</taxon>
        <taxon>Vertebrata</taxon>
        <taxon>Euteleostomi</taxon>
        <taxon>Archelosauria</taxon>
        <taxon>Testudinata</taxon>
        <taxon>Testudines</taxon>
        <taxon>Cryptodira</taxon>
        <taxon>Durocryptodira</taxon>
        <taxon>Testudinoidea</taxon>
        <taxon>Testudinidae</taxon>
        <taxon>Chelonoidis</taxon>
    </lineage>
</organism>
<dbReference type="GO" id="GO:0031981">
    <property type="term" value="C:nuclear lumen"/>
    <property type="evidence" value="ECO:0007669"/>
    <property type="project" value="UniProtKB-ARBA"/>
</dbReference>
<evidence type="ECO:0000256" key="6">
    <source>
        <dbReference type="ARBA" id="ARBA00023242"/>
    </source>
</evidence>